<dbReference type="GO" id="GO:0004674">
    <property type="term" value="F:protein serine/threonine kinase activity"/>
    <property type="evidence" value="ECO:0007669"/>
    <property type="project" value="UniProtKB-KW"/>
</dbReference>
<dbReference type="PROSITE" id="PS50011">
    <property type="entry name" value="PROTEIN_KINASE_DOM"/>
    <property type="match status" value="1"/>
</dbReference>
<dbReference type="Pfam" id="PF00069">
    <property type="entry name" value="Pkinase"/>
    <property type="match status" value="1"/>
</dbReference>
<gene>
    <name evidence="2" type="ordered locus">Psta_4221</name>
</gene>
<evidence type="ECO:0000313" key="2">
    <source>
        <dbReference type="EMBL" id="ADB18869.1"/>
    </source>
</evidence>
<dbReference type="Gene3D" id="3.30.200.20">
    <property type="entry name" value="Phosphorylase Kinase, domain 1"/>
    <property type="match status" value="1"/>
</dbReference>
<dbReference type="Proteomes" id="UP000001887">
    <property type="component" value="Chromosome"/>
</dbReference>
<dbReference type="HOGENOM" id="CLU_000288_63_44_0"/>
<organism evidence="2 3">
    <name type="scientific">Pirellula staleyi (strain ATCC 27377 / DSM 6068 / ICPB 4128)</name>
    <name type="common">Pirella staleyi</name>
    <dbReference type="NCBI Taxonomy" id="530564"/>
    <lineage>
        <taxon>Bacteria</taxon>
        <taxon>Pseudomonadati</taxon>
        <taxon>Planctomycetota</taxon>
        <taxon>Planctomycetia</taxon>
        <taxon>Pirellulales</taxon>
        <taxon>Pirellulaceae</taxon>
        <taxon>Pirellula</taxon>
    </lineage>
</organism>
<dbReference type="SMART" id="SM00220">
    <property type="entry name" value="S_TKc"/>
    <property type="match status" value="1"/>
</dbReference>
<keyword evidence="3" id="KW-1185">Reference proteome</keyword>
<dbReference type="AlphaFoldDB" id="D2R420"/>
<dbReference type="OrthoDB" id="6111975at2"/>
<dbReference type="InterPro" id="IPR000719">
    <property type="entry name" value="Prot_kinase_dom"/>
</dbReference>
<sequence length="298" mass="34279">MTRPRDFLGSYRLVRLIRVGHTTQVWEAAKTDDTVRYVLKVLIPDLRKNREEVAQLKQEFEVGKGLKHPNVIKIYEFNTDGEVPYLVMEHFEHPNLKLLLRAGPQPIAYLTNPIIEQSAEALFYLHSEGWIHRDVKPDNFLVSDDGTVKLIDFAISQKQKKGIAALLNRWNKVQGTRSYMSPEQIRGQNLDPRADIYSFGCVLFELLSGKAPFTGDSANDLLNKHLYASIPSVQAHNDNVTPEFAALIRKMMSKVRDERPPTMWEFLKAFRNMRVLKQIPKPPAVRALPKDERKTFNT</sequence>
<dbReference type="KEGG" id="psl:Psta_4221"/>
<dbReference type="CDD" id="cd14014">
    <property type="entry name" value="STKc_PknB_like"/>
    <property type="match status" value="1"/>
</dbReference>
<reference evidence="2 3" key="1">
    <citation type="journal article" date="2009" name="Stand. Genomic Sci.">
        <title>Complete genome sequence of Pirellula staleyi type strain (ATCC 27377).</title>
        <authorList>
            <person name="Clum A."/>
            <person name="Tindall B.J."/>
            <person name="Sikorski J."/>
            <person name="Ivanova N."/>
            <person name="Mavrommatis K."/>
            <person name="Lucas S."/>
            <person name="Glavina del Rio T."/>
            <person name="Nolan M."/>
            <person name="Chen F."/>
            <person name="Tice H."/>
            <person name="Pitluck S."/>
            <person name="Cheng J.F."/>
            <person name="Chertkov O."/>
            <person name="Brettin T."/>
            <person name="Han C."/>
            <person name="Detter J.C."/>
            <person name="Kuske C."/>
            <person name="Bruce D."/>
            <person name="Goodwin L."/>
            <person name="Ovchinikova G."/>
            <person name="Pati A."/>
            <person name="Mikhailova N."/>
            <person name="Chen A."/>
            <person name="Palaniappan K."/>
            <person name="Land M."/>
            <person name="Hauser L."/>
            <person name="Chang Y.J."/>
            <person name="Jeffries C.D."/>
            <person name="Chain P."/>
            <person name="Rohde M."/>
            <person name="Goker M."/>
            <person name="Bristow J."/>
            <person name="Eisen J.A."/>
            <person name="Markowitz V."/>
            <person name="Hugenholtz P."/>
            <person name="Kyrpides N.C."/>
            <person name="Klenk H.P."/>
            <person name="Lapidus A."/>
        </authorList>
    </citation>
    <scope>NUCLEOTIDE SEQUENCE [LARGE SCALE GENOMIC DNA]</scope>
    <source>
        <strain evidence="3">ATCC 27377 / DSM 6068 / ICPB 4128</strain>
    </source>
</reference>
<protein>
    <submittedName>
        <fullName evidence="2">Serine/threonine protein kinase</fullName>
    </submittedName>
</protein>
<dbReference type="eggNOG" id="COG0515">
    <property type="taxonomic scope" value="Bacteria"/>
</dbReference>
<accession>D2R420</accession>
<name>D2R420_PIRSD</name>
<dbReference type="Gene3D" id="1.10.510.10">
    <property type="entry name" value="Transferase(Phosphotransferase) domain 1"/>
    <property type="match status" value="1"/>
</dbReference>
<evidence type="ECO:0000259" key="1">
    <source>
        <dbReference type="PROSITE" id="PS50011"/>
    </source>
</evidence>
<keyword evidence="2" id="KW-0723">Serine/threonine-protein kinase</keyword>
<dbReference type="STRING" id="530564.Psta_4221"/>
<keyword evidence="2" id="KW-0418">Kinase</keyword>
<dbReference type="SUPFAM" id="SSF56112">
    <property type="entry name" value="Protein kinase-like (PK-like)"/>
    <property type="match status" value="1"/>
</dbReference>
<dbReference type="InterPro" id="IPR045269">
    <property type="entry name" value="Atg1-like"/>
</dbReference>
<evidence type="ECO:0000313" key="3">
    <source>
        <dbReference type="Proteomes" id="UP000001887"/>
    </source>
</evidence>
<keyword evidence="2" id="KW-0808">Transferase</keyword>
<dbReference type="GO" id="GO:0005524">
    <property type="term" value="F:ATP binding"/>
    <property type="evidence" value="ECO:0007669"/>
    <property type="project" value="InterPro"/>
</dbReference>
<dbReference type="GO" id="GO:0005737">
    <property type="term" value="C:cytoplasm"/>
    <property type="evidence" value="ECO:0007669"/>
    <property type="project" value="TreeGrafter"/>
</dbReference>
<dbReference type="InterPro" id="IPR011009">
    <property type="entry name" value="Kinase-like_dom_sf"/>
</dbReference>
<feature type="domain" description="Protein kinase" evidence="1">
    <location>
        <begin position="11"/>
        <end position="271"/>
    </location>
</feature>
<proteinExistence type="predicted"/>
<dbReference type="PANTHER" id="PTHR24348">
    <property type="entry name" value="SERINE/THREONINE-PROTEIN KINASE UNC-51-RELATED"/>
    <property type="match status" value="1"/>
</dbReference>
<dbReference type="EMBL" id="CP001848">
    <property type="protein sequence ID" value="ADB18869.1"/>
    <property type="molecule type" value="Genomic_DNA"/>
</dbReference>